<dbReference type="EMBL" id="VWNA01000001">
    <property type="protein sequence ID" value="MQT11920.1"/>
    <property type="molecule type" value="Genomic_DNA"/>
</dbReference>
<dbReference type="PRINTS" id="PR00778">
    <property type="entry name" value="HTHARSR"/>
</dbReference>
<feature type="domain" description="HTH arsR-type" evidence="1">
    <location>
        <begin position="17"/>
        <end position="94"/>
    </location>
</feature>
<dbReference type="Proteomes" id="UP000332515">
    <property type="component" value="Unassembled WGS sequence"/>
</dbReference>
<proteinExistence type="predicted"/>
<evidence type="ECO:0000313" key="3">
    <source>
        <dbReference type="Proteomes" id="UP000332515"/>
    </source>
</evidence>
<keyword evidence="3" id="KW-1185">Reference proteome</keyword>
<dbReference type="InterPro" id="IPR036390">
    <property type="entry name" value="WH_DNA-bd_sf"/>
</dbReference>
<sequence length="125" mass="13633">MVKPIAHPDADQIELSAVLDALSDPIRREIVLRLSEAGELRCGAFGDTSSKTNLTYHLARLREAGILRIRCEGACRWSSLRTDELDGRFPGLLRAVLDAARLEGGARLGEALVARDVSDEANPPR</sequence>
<dbReference type="CDD" id="cd00090">
    <property type="entry name" value="HTH_ARSR"/>
    <property type="match status" value="1"/>
</dbReference>
<dbReference type="InterPro" id="IPR011991">
    <property type="entry name" value="ArsR-like_HTH"/>
</dbReference>
<dbReference type="SUPFAM" id="SSF46785">
    <property type="entry name" value="Winged helix' DNA-binding domain"/>
    <property type="match status" value="1"/>
</dbReference>
<reference evidence="2 3" key="1">
    <citation type="submission" date="2019-09" db="EMBL/GenBank/DDBJ databases">
        <title>Segnochrobactrum spirostomi gen. nov., sp. nov., isolated from the ciliate Spirostomum cf. yagiui and description of a novel family, Segnochrobactraceae fam. nov. within the order Rhizobiales of the class Alphaproteobacteria.</title>
        <authorList>
            <person name="Akter S."/>
            <person name="Shazib S.U.A."/>
            <person name="Shin M.K."/>
        </authorList>
    </citation>
    <scope>NUCLEOTIDE SEQUENCE [LARGE SCALE GENOMIC DNA]</scope>
    <source>
        <strain evidence="2 3">Sp-1</strain>
    </source>
</reference>
<dbReference type="AlphaFoldDB" id="A0A6A7XYT2"/>
<name>A0A6A7XYT2_9HYPH</name>
<dbReference type="Pfam" id="PF12840">
    <property type="entry name" value="HTH_20"/>
    <property type="match status" value="1"/>
</dbReference>
<protein>
    <submittedName>
        <fullName evidence="2">Helix-turn-helix transcriptional regulator</fullName>
    </submittedName>
</protein>
<accession>A0A6A7XYT2</accession>
<dbReference type="Gene3D" id="1.10.10.10">
    <property type="entry name" value="Winged helix-like DNA-binding domain superfamily/Winged helix DNA-binding domain"/>
    <property type="match status" value="1"/>
</dbReference>
<evidence type="ECO:0000313" key="2">
    <source>
        <dbReference type="EMBL" id="MQT11920.1"/>
    </source>
</evidence>
<evidence type="ECO:0000259" key="1">
    <source>
        <dbReference type="SMART" id="SM00418"/>
    </source>
</evidence>
<dbReference type="SMART" id="SM00418">
    <property type="entry name" value="HTH_ARSR"/>
    <property type="match status" value="1"/>
</dbReference>
<dbReference type="InterPro" id="IPR036388">
    <property type="entry name" value="WH-like_DNA-bd_sf"/>
</dbReference>
<dbReference type="InterPro" id="IPR001845">
    <property type="entry name" value="HTH_ArsR_DNA-bd_dom"/>
</dbReference>
<comment type="caution">
    <text evidence="2">The sequence shown here is derived from an EMBL/GenBank/DDBJ whole genome shotgun (WGS) entry which is preliminary data.</text>
</comment>
<organism evidence="2 3">
    <name type="scientific">Segnochrobactrum spirostomi</name>
    <dbReference type="NCBI Taxonomy" id="2608987"/>
    <lineage>
        <taxon>Bacteria</taxon>
        <taxon>Pseudomonadati</taxon>
        <taxon>Pseudomonadota</taxon>
        <taxon>Alphaproteobacteria</taxon>
        <taxon>Hyphomicrobiales</taxon>
        <taxon>Segnochrobactraceae</taxon>
        <taxon>Segnochrobactrum</taxon>
    </lineage>
</organism>
<dbReference type="GO" id="GO:0003700">
    <property type="term" value="F:DNA-binding transcription factor activity"/>
    <property type="evidence" value="ECO:0007669"/>
    <property type="project" value="InterPro"/>
</dbReference>
<gene>
    <name evidence="2" type="ORF">F0357_04375</name>
</gene>